<sequence length="1112" mass="120480">MEGAEAPLVRPTRSATGDALKRRENRNALKIAAPPVFDFAAASPSPPPSPSAVLRSTPPPAAAAAASSSSSSSSSAPSPSSSSSSSSSSITSPHWLHFFHDFPRVALKSEAAQRFVRTVGAKQVQADYPLTRLLDVEPSTSATAGAKSAGQKYLFTAEWRHKGQRASSTSSVATASAADHSGDCVALKAANGVYCSVERKDGSFSLASVMTPRDTELFTPVPVGDGRFALRSVYRTYVGLGEERGKIGTSVVARRLNEPTPNETFGLAIKVGVRLVGSGLICTCTKAGKFQAMGGETLGKSSCFLLEMGHQGAAFLTPNKRYLSVEMDGSVSALARTAGPQEMFTLQPHEDGEYRYYIKTWYGCYLRFRGGRNKAGDLIGDKKTKEEATCFQLIPLGVPAEELEQRSVSSQIISAFQPSSADEGEEASGQTVLKQDKRQLRQLVRTNTALSLSRIAAAIAEETAAPSTSLNDHLWPGEKLVLTLEDMAFLSKGTGQLGTVWLTNYHVIFRPQAAHTTDASSRTARGWRMARGWKISLGHISHVEEEEAQLGGKYFQFNIHLKDFNIIQLSTLPGSPKPADHAAIVVEKINQLCFPENPLQFVPYLHKQALLASSAPGPAKDSDSGHVVYDPQTEYTRLGLLTLNEGAGDGGAWRLSAANADYALSETYPSHIIVPRVITDEALKASAEYRSKGRLPAVVWRHPATGAVLVSGLTGVTCKEDESIVDAIRLSSFSPVITASSSSSSPASSSTSSFVSPLYTPPPSSSSSSSSTPYSAFPMMSMMAASVASTVSATATASTRRPWTPSGSSDRSRAAASLEPSIQIMDARPLMNALANQLAGAGMEKTTNYRKAKRKFLGIENIHVMRDALYRVAKLPFVYLSEAGATVPDFAVWLSQREETAGWLSHVSLLLSSAMQILECMQGGTTVIIHCSDGWDRTPQLTSLVQLLADDYYRSIEGFMCLIEKDWLSFGHKFGERIGHGDSNHKDKQRSPIFLQWIECVYQLVLQFPASFEFGESFLQAILDHSYSCLFGTFLFDCESERVRERTAAATHSLWTHLLDHRSLYTTANAQLPPSSDNHRTSGRPQEPLRPSTKDVRLWTKAHFPLFEPDNS</sequence>
<dbReference type="CDD" id="cd00257">
    <property type="entry name" value="beta-trefoil_FSCN-like"/>
    <property type="match status" value="2"/>
</dbReference>
<feature type="domain" description="Myotubularin phosphatase" evidence="5">
    <location>
        <begin position="625"/>
        <end position="1103"/>
    </location>
</feature>
<dbReference type="EMBL" id="KB008048">
    <property type="protein sequence ID" value="ELR14629.1"/>
    <property type="molecule type" value="Genomic_DNA"/>
</dbReference>
<dbReference type="GO" id="GO:0004438">
    <property type="term" value="F:phosphatidylinositol-3-phosphate phosphatase activity"/>
    <property type="evidence" value="ECO:0007669"/>
    <property type="project" value="TreeGrafter"/>
</dbReference>
<feature type="active site" description="Phosphocysteine intermediate" evidence="2">
    <location>
        <position position="931"/>
    </location>
</feature>
<name>L8GNT0_ACACF</name>
<dbReference type="VEuPathDB" id="AmoebaDB:ACA1_066600"/>
<dbReference type="GeneID" id="14915233"/>
<feature type="region of interest" description="Disordered" evidence="4">
    <location>
        <begin position="39"/>
        <end position="88"/>
    </location>
</feature>
<dbReference type="Gene3D" id="2.30.29.30">
    <property type="entry name" value="Pleckstrin-homology domain (PH domain)/Phosphotyrosine-binding domain (PTB)"/>
    <property type="match status" value="1"/>
</dbReference>
<evidence type="ECO:0000256" key="4">
    <source>
        <dbReference type="SAM" id="MobiDB-lite"/>
    </source>
</evidence>
<dbReference type="KEGG" id="acan:ACA1_066600"/>
<feature type="compositionally biased region" description="Low complexity" evidence="4">
    <location>
        <begin position="62"/>
        <end position="88"/>
    </location>
</feature>
<dbReference type="InterPro" id="IPR010569">
    <property type="entry name" value="Myotubularin-like_Pase_dom"/>
</dbReference>
<accession>L8GNT0</accession>
<evidence type="ECO:0000259" key="5">
    <source>
        <dbReference type="PROSITE" id="PS51339"/>
    </source>
</evidence>
<dbReference type="STRING" id="1257118.L8GNT0"/>
<dbReference type="GO" id="GO:0046856">
    <property type="term" value="P:phosphatidylinositol dephosphorylation"/>
    <property type="evidence" value="ECO:0007669"/>
    <property type="project" value="TreeGrafter"/>
</dbReference>
<proteinExistence type="inferred from homology"/>
<dbReference type="PANTHER" id="PTHR10807:SF128">
    <property type="entry name" value="PHOSPHATIDYLINOSITOL-3,5-BISPHOSPHATE 3-PHOSPHATASE"/>
    <property type="match status" value="1"/>
</dbReference>
<dbReference type="SUPFAM" id="SSF50729">
    <property type="entry name" value="PH domain-like"/>
    <property type="match status" value="1"/>
</dbReference>
<feature type="compositionally biased region" description="Low complexity" evidence="4">
    <location>
        <begin position="740"/>
        <end position="758"/>
    </location>
</feature>
<feature type="binding site" evidence="3">
    <location>
        <begin position="861"/>
        <end position="862"/>
    </location>
    <ligand>
        <name>substrate</name>
    </ligand>
</feature>
<protein>
    <submittedName>
        <fullName evidence="6">Myotubularinrelated protein 2, putative</fullName>
    </submittedName>
</protein>
<evidence type="ECO:0000313" key="6">
    <source>
        <dbReference type="EMBL" id="ELR14629.1"/>
    </source>
</evidence>
<evidence type="ECO:0000256" key="3">
    <source>
        <dbReference type="PIRSR" id="PIRSR630564-2"/>
    </source>
</evidence>
<dbReference type="AlphaFoldDB" id="L8GNT0"/>
<reference evidence="6 7" key="1">
    <citation type="journal article" date="2013" name="Genome Biol.">
        <title>Genome of Acanthamoeba castellanii highlights extensive lateral gene transfer and early evolution of tyrosine kinase signaling.</title>
        <authorList>
            <person name="Clarke M."/>
            <person name="Lohan A.J."/>
            <person name="Liu B."/>
            <person name="Lagkouvardos I."/>
            <person name="Roy S."/>
            <person name="Zafar N."/>
            <person name="Bertelli C."/>
            <person name="Schilde C."/>
            <person name="Kianianmomeni A."/>
            <person name="Burglin T.R."/>
            <person name="Frech C."/>
            <person name="Turcotte B."/>
            <person name="Kopec K.O."/>
            <person name="Synnott J.M."/>
            <person name="Choo C."/>
            <person name="Paponov I."/>
            <person name="Finkler A."/>
            <person name="Soon Heng Tan C."/>
            <person name="Hutchins A.P."/>
            <person name="Weinmeier T."/>
            <person name="Rattei T."/>
            <person name="Chu J.S."/>
            <person name="Gimenez G."/>
            <person name="Irimia M."/>
            <person name="Rigden D.J."/>
            <person name="Fitzpatrick D.A."/>
            <person name="Lorenzo-Morales J."/>
            <person name="Bateman A."/>
            <person name="Chiu C.H."/>
            <person name="Tang P."/>
            <person name="Hegemann P."/>
            <person name="Fromm H."/>
            <person name="Raoult D."/>
            <person name="Greub G."/>
            <person name="Miranda-Saavedra D."/>
            <person name="Chen N."/>
            <person name="Nash P."/>
            <person name="Ginger M.L."/>
            <person name="Horn M."/>
            <person name="Schaap P."/>
            <person name="Caler L."/>
            <person name="Loftus B."/>
        </authorList>
    </citation>
    <scope>NUCLEOTIDE SEQUENCE [LARGE SCALE GENOMIC DNA]</scope>
    <source>
        <strain evidence="6 7">Neff</strain>
    </source>
</reference>
<dbReference type="InterPro" id="IPR008999">
    <property type="entry name" value="Actin-crosslinking"/>
</dbReference>
<dbReference type="SUPFAM" id="SSF50405">
    <property type="entry name" value="Actin-crosslinking proteins"/>
    <property type="match status" value="2"/>
</dbReference>
<dbReference type="SUPFAM" id="SSF52799">
    <property type="entry name" value="(Phosphotyrosine protein) phosphatases II"/>
    <property type="match status" value="1"/>
</dbReference>
<evidence type="ECO:0000313" key="7">
    <source>
        <dbReference type="Proteomes" id="UP000011083"/>
    </source>
</evidence>
<dbReference type="PANTHER" id="PTHR10807">
    <property type="entry name" value="MYOTUBULARIN-RELATED"/>
    <property type="match status" value="1"/>
</dbReference>
<feature type="compositionally biased region" description="Low complexity" evidence="4">
    <location>
        <begin position="806"/>
        <end position="815"/>
    </location>
</feature>
<dbReference type="RefSeq" id="XP_004336642.1">
    <property type="nucleotide sequence ID" value="XM_004336594.1"/>
</dbReference>
<dbReference type="PROSITE" id="PS00383">
    <property type="entry name" value="TYR_PHOSPHATASE_1"/>
    <property type="match status" value="1"/>
</dbReference>
<dbReference type="PROSITE" id="PS51339">
    <property type="entry name" value="PPASE_MYOTUBULARIN"/>
    <property type="match status" value="1"/>
</dbReference>
<dbReference type="InterPro" id="IPR029021">
    <property type="entry name" value="Prot-tyrosine_phosphatase-like"/>
</dbReference>
<feature type="region of interest" description="Disordered" evidence="4">
    <location>
        <begin position="795"/>
        <end position="815"/>
    </location>
</feature>
<dbReference type="Gene3D" id="2.80.10.50">
    <property type="match status" value="2"/>
</dbReference>
<comment type="similarity">
    <text evidence="1">Belongs to the protein-tyrosine phosphatase family. Non-receptor class myotubularin subfamily.</text>
</comment>
<feature type="region of interest" description="Disordered" evidence="4">
    <location>
        <begin position="1070"/>
        <end position="1092"/>
    </location>
</feature>
<dbReference type="InterPro" id="IPR030564">
    <property type="entry name" value="Myotubularin"/>
</dbReference>
<feature type="region of interest" description="Disordered" evidence="4">
    <location>
        <begin position="1"/>
        <end position="27"/>
    </location>
</feature>
<evidence type="ECO:0000256" key="1">
    <source>
        <dbReference type="ARBA" id="ARBA00007471"/>
    </source>
</evidence>
<gene>
    <name evidence="6" type="ORF">ACA1_066600</name>
</gene>
<feature type="binding site" evidence="3">
    <location>
        <begin position="931"/>
        <end position="937"/>
    </location>
    <ligand>
        <name>substrate</name>
    </ligand>
</feature>
<dbReference type="InterPro" id="IPR016130">
    <property type="entry name" value="Tyr_Pase_AS"/>
</dbReference>
<dbReference type="OrthoDB" id="271628at2759"/>
<dbReference type="Proteomes" id="UP000011083">
    <property type="component" value="Unassembled WGS sequence"/>
</dbReference>
<feature type="region of interest" description="Disordered" evidence="4">
    <location>
        <begin position="414"/>
        <end position="433"/>
    </location>
</feature>
<organism evidence="6 7">
    <name type="scientific">Acanthamoeba castellanii (strain ATCC 30010 / Neff)</name>
    <dbReference type="NCBI Taxonomy" id="1257118"/>
    <lineage>
        <taxon>Eukaryota</taxon>
        <taxon>Amoebozoa</taxon>
        <taxon>Discosea</taxon>
        <taxon>Longamoebia</taxon>
        <taxon>Centramoebida</taxon>
        <taxon>Acanthamoebidae</taxon>
        <taxon>Acanthamoeba</taxon>
    </lineage>
</organism>
<feature type="region of interest" description="Disordered" evidence="4">
    <location>
        <begin position="740"/>
        <end position="772"/>
    </location>
</feature>
<evidence type="ECO:0000256" key="2">
    <source>
        <dbReference type="PIRSR" id="PIRSR630564-1"/>
    </source>
</evidence>
<dbReference type="Pfam" id="PF06602">
    <property type="entry name" value="Myotub-related"/>
    <property type="match status" value="1"/>
</dbReference>
<dbReference type="InterPro" id="IPR011993">
    <property type="entry name" value="PH-like_dom_sf"/>
</dbReference>
<dbReference type="GO" id="GO:0016020">
    <property type="term" value="C:membrane"/>
    <property type="evidence" value="ECO:0007669"/>
    <property type="project" value="TreeGrafter"/>
</dbReference>
<dbReference type="GO" id="GO:0005737">
    <property type="term" value="C:cytoplasm"/>
    <property type="evidence" value="ECO:0007669"/>
    <property type="project" value="TreeGrafter"/>
</dbReference>
<keyword evidence="7" id="KW-1185">Reference proteome</keyword>